<dbReference type="GO" id="GO:0016887">
    <property type="term" value="F:ATP hydrolysis activity"/>
    <property type="evidence" value="ECO:0007669"/>
    <property type="project" value="InterPro"/>
</dbReference>
<organism evidence="2">
    <name type="scientific">Candidatus Kentrum sp. DK</name>
    <dbReference type="NCBI Taxonomy" id="2126562"/>
    <lineage>
        <taxon>Bacteria</taxon>
        <taxon>Pseudomonadati</taxon>
        <taxon>Pseudomonadota</taxon>
        <taxon>Gammaproteobacteria</taxon>
        <taxon>Candidatus Kentrum</taxon>
    </lineage>
</organism>
<evidence type="ECO:0000259" key="1">
    <source>
        <dbReference type="Pfam" id="PF13304"/>
    </source>
</evidence>
<protein>
    <recommendedName>
        <fullName evidence="1">ATPase AAA-type core domain-containing protein</fullName>
    </recommendedName>
</protein>
<dbReference type="InterPro" id="IPR003959">
    <property type="entry name" value="ATPase_AAA_core"/>
</dbReference>
<proteinExistence type="predicted"/>
<name>A0A450SDE1_9GAMM</name>
<feature type="domain" description="ATPase AAA-type core" evidence="1">
    <location>
        <begin position="51"/>
        <end position="376"/>
    </location>
</feature>
<dbReference type="Pfam" id="PF13304">
    <property type="entry name" value="AAA_21"/>
    <property type="match status" value="1"/>
</dbReference>
<sequence>MLIEFVVSNYRSIRDEQRLTLVAGSDKNLRESNVFEMSSGKKKPLRLLRSAVVYGANASGKSNLIKAMATMRGIVLGKDKELLRGMGERPPIEPFLFDLKARTQPTLFEIMVMVNDVRYQYGFTATAKRIYDEWLFAFPKGRGQRWFEREFFPEEGREEFTFGNNLTGDREVWRRATRHDALFLSTAVQLNSKQLQPLFNWFRNELQIIGLDGWDSSQSVEWCQDENKQRILTFLQAADFAISDLQVVNPDYAFDALIRNNLGRFSFRYFLPRKKIETEKDFSEHSRILLTIHRDNDGKVFELDMGHESDGTQKMFHLAAPWLDALDQGRVLFVDELHDNLHPWLVQFLVRFFHSGETNPLGAQLIFTTHETAILSDEYLRRDQIWFCERNRDQSSRLYSLGDFRSSKGVENFTQDYLVGCYGAVPFVDEPPKVPGS</sequence>
<reference evidence="2" key="1">
    <citation type="submission" date="2019-02" db="EMBL/GenBank/DDBJ databases">
        <authorList>
            <person name="Gruber-Vodicka R. H."/>
            <person name="Seah K. B. B."/>
        </authorList>
    </citation>
    <scope>NUCLEOTIDE SEQUENCE</scope>
    <source>
        <strain evidence="2">BECK_DK161</strain>
    </source>
</reference>
<evidence type="ECO:0000313" key="2">
    <source>
        <dbReference type="EMBL" id="VFJ50576.1"/>
    </source>
</evidence>
<dbReference type="InterPro" id="IPR027417">
    <property type="entry name" value="P-loop_NTPase"/>
</dbReference>
<dbReference type="EMBL" id="CAADEY010000029">
    <property type="protein sequence ID" value="VFJ50576.1"/>
    <property type="molecule type" value="Genomic_DNA"/>
</dbReference>
<gene>
    <name evidence="2" type="ORF">BECKDK2373C_GA0170839_102924</name>
</gene>
<dbReference type="GO" id="GO:0005524">
    <property type="term" value="F:ATP binding"/>
    <property type="evidence" value="ECO:0007669"/>
    <property type="project" value="InterPro"/>
</dbReference>
<dbReference type="SUPFAM" id="SSF52540">
    <property type="entry name" value="P-loop containing nucleoside triphosphate hydrolases"/>
    <property type="match status" value="1"/>
</dbReference>
<dbReference type="PANTHER" id="PTHR40396:SF1">
    <property type="entry name" value="ATPASE AAA-TYPE CORE DOMAIN-CONTAINING PROTEIN"/>
    <property type="match status" value="1"/>
</dbReference>
<accession>A0A450SDE1</accession>
<dbReference type="PANTHER" id="PTHR40396">
    <property type="entry name" value="ATPASE-LIKE PROTEIN"/>
    <property type="match status" value="1"/>
</dbReference>
<dbReference type="AlphaFoldDB" id="A0A450SDE1"/>
<dbReference type="Gene3D" id="3.40.50.300">
    <property type="entry name" value="P-loop containing nucleotide triphosphate hydrolases"/>
    <property type="match status" value="1"/>
</dbReference>